<evidence type="ECO:0000256" key="7">
    <source>
        <dbReference type="RuleBase" id="RU363032"/>
    </source>
</evidence>
<dbReference type="RefSeq" id="WP_057767471.1">
    <property type="nucleotide sequence ID" value="NZ_AZDG01000034.1"/>
</dbReference>
<dbReference type="FunFam" id="1.10.3720.10:FF:000003">
    <property type="entry name" value="Aliphatic sulfonate ABC transporter permease"/>
    <property type="match status" value="1"/>
</dbReference>
<comment type="subcellular location">
    <subcellularLocation>
        <location evidence="1 7">Cell membrane</location>
        <topology evidence="1 7">Multi-pass membrane protein</topology>
    </subcellularLocation>
</comment>
<keyword evidence="4 7" id="KW-0812">Transmembrane</keyword>
<dbReference type="PANTHER" id="PTHR30151:SF0">
    <property type="entry name" value="ABC TRANSPORTER PERMEASE PROTEIN MJ0413-RELATED"/>
    <property type="match status" value="1"/>
</dbReference>
<dbReference type="PANTHER" id="PTHR30151">
    <property type="entry name" value="ALKANE SULFONATE ABC TRANSPORTER-RELATED, MEMBRANE SUBUNIT"/>
    <property type="match status" value="1"/>
</dbReference>
<dbReference type="STRING" id="1423811.FC72_GL001487"/>
<dbReference type="Proteomes" id="UP000050929">
    <property type="component" value="Unassembled WGS sequence"/>
</dbReference>
<evidence type="ECO:0000256" key="4">
    <source>
        <dbReference type="ARBA" id="ARBA00022692"/>
    </source>
</evidence>
<feature type="transmembrane region" description="Helical" evidence="7">
    <location>
        <begin position="9"/>
        <end position="27"/>
    </location>
</feature>
<dbReference type="PATRIC" id="fig|1423811.3.peg.1512"/>
<evidence type="ECO:0000313" key="10">
    <source>
        <dbReference type="Proteomes" id="UP000050929"/>
    </source>
</evidence>
<protein>
    <submittedName>
        <fullName evidence="9">Taurine transport system permease protein tauC</fullName>
    </submittedName>
</protein>
<dbReference type="PROSITE" id="PS50928">
    <property type="entry name" value="ABC_TM1"/>
    <property type="match status" value="1"/>
</dbReference>
<dbReference type="OrthoDB" id="9804353at2"/>
<dbReference type="Gene3D" id="1.10.3720.10">
    <property type="entry name" value="MetI-like"/>
    <property type="match status" value="1"/>
</dbReference>
<dbReference type="SUPFAM" id="SSF161098">
    <property type="entry name" value="MetI-like"/>
    <property type="match status" value="1"/>
</dbReference>
<evidence type="ECO:0000259" key="8">
    <source>
        <dbReference type="PROSITE" id="PS50928"/>
    </source>
</evidence>
<evidence type="ECO:0000256" key="5">
    <source>
        <dbReference type="ARBA" id="ARBA00022989"/>
    </source>
</evidence>
<dbReference type="AlphaFoldDB" id="A0A0R1J7B3"/>
<keyword evidence="3" id="KW-1003">Cell membrane</keyword>
<reference evidence="9 10" key="1">
    <citation type="journal article" date="2015" name="Genome Announc.">
        <title>Expanding the biotechnology potential of lactobacilli through comparative genomics of 213 strains and associated genera.</title>
        <authorList>
            <person name="Sun Z."/>
            <person name="Harris H.M."/>
            <person name="McCann A."/>
            <person name="Guo C."/>
            <person name="Argimon S."/>
            <person name="Zhang W."/>
            <person name="Yang X."/>
            <person name="Jeffery I.B."/>
            <person name="Cooney J.C."/>
            <person name="Kagawa T.F."/>
            <person name="Liu W."/>
            <person name="Song Y."/>
            <person name="Salvetti E."/>
            <person name="Wrobel A."/>
            <person name="Rasinkangas P."/>
            <person name="Parkhill J."/>
            <person name="Rea M.C."/>
            <person name="O'Sullivan O."/>
            <person name="Ritari J."/>
            <person name="Douillard F.P."/>
            <person name="Paul Ross R."/>
            <person name="Yang R."/>
            <person name="Briner A.E."/>
            <person name="Felis G.E."/>
            <person name="de Vos W.M."/>
            <person name="Barrangou R."/>
            <person name="Klaenhammer T.R."/>
            <person name="Caufield P.W."/>
            <person name="Cui Y."/>
            <person name="Zhang H."/>
            <person name="O'Toole P.W."/>
        </authorList>
    </citation>
    <scope>NUCLEOTIDE SEQUENCE [LARGE SCALE GENOMIC DNA]</scope>
    <source>
        <strain evidence="9 10">DSM 20183</strain>
    </source>
</reference>
<accession>A0A0R1J7B3</accession>
<keyword evidence="2 7" id="KW-0813">Transport</keyword>
<feature type="transmembrane region" description="Helical" evidence="7">
    <location>
        <begin position="131"/>
        <end position="150"/>
    </location>
</feature>
<name>A0A0R1J7B3_9LACO</name>
<keyword evidence="10" id="KW-1185">Reference proteome</keyword>
<dbReference type="InterPro" id="IPR035906">
    <property type="entry name" value="MetI-like_sf"/>
</dbReference>
<proteinExistence type="inferred from homology"/>
<dbReference type="InterPro" id="IPR000515">
    <property type="entry name" value="MetI-like"/>
</dbReference>
<keyword evidence="6 7" id="KW-0472">Membrane</keyword>
<feature type="transmembrane region" description="Helical" evidence="7">
    <location>
        <begin position="106"/>
        <end position="125"/>
    </location>
</feature>
<evidence type="ECO:0000256" key="3">
    <source>
        <dbReference type="ARBA" id="ARBA00022475"/>
    </source>
</evidence>
<evidence type="ECO:0000256" key="2">
    <source>
        <dbReference type="ARBA" id="ARBA00022448"/>
    </source>
</evidence>
<gene>
    <name evidence="9" type="ORF">FC72_GL001487</name>
</gene>
<feature type="domain" description="ABC transmembrane type-1" evidence="8">
    <location>
        <begin position="65"/>
        <end position="245"/>
    </location>
</feature>
<organism evidence="9 10">
    <name type="scientific">Companilactobacillus tucceti DSM 20183</name>
    <dbReference type="NCBI Taxonomy" id="1423811"/>
    <lineage>
        <taxon>Bacteria</taxon>
        <taxon>Bacillati</taxon>
        <taxon>Bacillota</taxon>
        <taxon>Bacilli</taxon>
        <taxon>Lactobacillales</taxon>
        <taxon>Lactobacillaceae</taxon>
        <taxon>Companilactobacillus</taxon>
    </lineage>
</organism>
<keyword evidence="5 7" id="KW-1133">Transmembrane helix</keyword>
<feature type="transmembrane region" description="Helical" evidence="7">
    <location>
        <begin position="228"/>
        <end position="248"/>
    </location>
</feature>
<dbReference type="GO" id="GO:0042918">
    <property type="term" value="P:alkanesulfonate transmembrane transport"/>
    <property type="evidence" value="ECO:0007669"/>
    <property type="project" value="UniProtKB-ARBA"/>
</dbReference>
<sequence length="258" mass="28703">MNSKGKKNYWLVTVATWLILFVAWQLATSFRMVPEILLPSPEKVVSTFVKLSEYGYNGIPLWQHFLITMARLLSAVILAIITAIPLGLISGRVKIVYSIFDSIIQFIRPIPPLAYYTILILWVGIGETSKVVLLYLAAFAPIYLACISGVHRVKDDYIKSAESLGANSKQVFFHVIFPSALPDIFTGIRTAVGMAYTTVVAAEMVAATYGIGWMIINASKYLKSDVMFVGIIILGITGVVLDQILKYIERKIVFWSGR</sequence>
<feature type="transmembrane region" description="Helical" evidence="7">
    <location>
        <begin position="194"/>
        <end position="216"/>
    </location>
</feature>
<comment type="caution">
    <text evidence="9">The sequence shown here is derived from an EMBL/GenBank/DDBJ whole genome shotgun (WGS) entry which is preliminary data.</text>
</comment>
<comment type="similarity">
    <text evidence="7">Belongs to the binding-protein-dependent transport system permease family.</text>
</comment>
<evidence type="ECO:0000313" key="9">
    <source>
        <dbReference type="EMBL" id="KRK63522.1"/>
    </source>
</evidence>
<dbReference type="EMBL" id="AZDG01000034">
    <property type="protein sequence ID" value="KRK63522.1"/>
    <property type="molecule type" value="Genomic_DNA"/>
</dbReference>
<evidence type="ECO:0000256" key="6">
    <source>
        <dbReference type="ARBA" id="ARBA00023136"/>
    </source>
</evidence>
<dbReference type="Pfam" id="PF00528">
    <property type="entry name" value="BPD_transp_1"/>
    <property type="match status" value="1"/>
</dbReference>
<evidence type="ECO:0000256" key="1">
    <source>
        <dbReference type="ARBA" id="ARBA00004651"/>
    </source>
</evidence>
<dbReference type="GO" id="GO:0005886">
    <property type="term" value="C:plasma membrane"/>
    <property type="evidence" value="ECO:0007669"/>
    <property type="project" value="UniProtKB-SubCell"/>
</dbReference>
<feature type="transmembrane region" description="Helical" evidence="7">
    <location>
        <begin position="61"/>
        <end position="86"/>
    </location>
</feature>
<dbReference type="CDD" id="cd06261">
    <property type="entry name" value="TM_PBP2"/>
    <property type="match status" value="1"/>
</dbReference>